<dbReference type="GO" id="GO:0015074">
    <property type="term" value="P:DNA integration"/>
    <property type="evidence" value="ECO:0007669"/>
    <property type="project" value="InterPro"/>
</dbReference>
<comment type="function">
    <text evidence="1">Involved in the transposition of the insertion sequence.</text>
</comment>
<dbReference type="NCBIfam" id="NF033516">
    <property type="entry name" value="transpos_IS3"/>
    <property type="match status" value="1"/>
</dbReference>
<dbReference type="InterPro" id="IPR048020">
    <property type="entry name" value="Transpos_IS3"/>
</dbReference>
<evidence type="ECO:0000256" key="1">
    <source>
        <dbReference type="ARBA" id="ARBA00002286"/>
    </source>
</evidence>
<dbReference type="RefSeq" id="WP_373455578.1">
    <property type="nucleotide sequence ID" value="NZ_CAACYI010000001.1"/>
</dbReference>
<evidence type="ECO:0000259" key="2">
    <source>
        <dbReference type="PROSITE" id="PS50994"/>
    </source>
</evidence>
<keyword evidence="4" id="KW-1185">Reference proteome</keyword>
<gene>
    <name evidence="3" type="ORF">NCTC13150_00467</name>
</gene>
<proteinExistence type="predicted"/>
<dbReference type="AlphaFoldDB" id="A0A8H2R0S7"/>
<dbReference type="PANTHER" id="PTHR46889">
    <property type="entry name" value="TRANSPOSASE INSF FOR INSERTION SEQUENCE IS3B-RELATED"/>
    <property type="match status" value="1"/>
</dbReference>
<reference evidence="3 4" key="1">
    <citation type="submission" date="2019-02" db="EMBL/GenBank/DDBJ databases">
        <authorList>
            <consortium name="Pathogen Informatics"/>
        </authorList>
    </citation>
    <scope>NUCLEOTIDE SEQUENCE [LARGE SCALE GENOMIC DNA]</scope>
    <source>
        <strain evidence="3 4">3012STDY7089603</strain>
    </source>
</reference>
<evidence type="ECO:0000313" key="3">
    <source>
        <dbReference type="EMBL" id="VFB15958.1"/>
    </source>
</evidence>
<dbReference type="InterPro" id="IPR012337">
    <property type="entry name" value="RNaseH-like_sf"/>
</dbReference>
<dbReference type="Gene3D" id="3.30.420.10">
    <property type="entry name" value="Ribonuclease H-like superfamily/Ribonuclease H"/>
    <property type="match status" value="1"/>
</dbReference>
<dbReference type="GO" id="GO:0003676">
    <property type="term" value="F:nucleic acid binding"/>
    <property type="evidence" value="ECO:0007669"/>
    <property type="project" value="InterPro"/>
</dbReference>
<comment type="caution">
    <text evidence="3">The sequence shown here is derived from an EMBL/GenBank/DDBJ whole genome shotgun (WGS) entry which is preliminary data.</text>
</comment>
<dbReference type="Pfam" id="PF13276">
    <property type="entry name" value="HTH_21"/>
    <property type="match status" value="1"/>
</dbReference>
<accession>A0A8H2R0S7</accession>
<feature type="domain" description="Integrase catalytic" evidence="2">
    <location>
        <begin position="114"/>
        <end position="275"/>
    </location>
</feature>
<dbReference type="InterPro" id="IPR036397">
    <property type="entry name" value="RNaseH_sf"/>
</dbReference>
<dbReference type="PANTHER" id="PTHR46889:SF4">
    <property type="entry name" value="TRANSPOSASE INSO FOR INSERTION SEQUENCE ELEMENT IS911B-RELATED"/>
    <property type="match status" value="1"/>
</dbReference>
<dbReference type="Pfam" id="PF00665">
    <property type="entry name" value="rve"/>
    <property type="match status" value="1"/>
</dbReference>
<dbReference type="SUPFAM" id="SSF53098">
    <property type="entry name" value="Ribonuclease H-like"/>
    <property type="match status" value="1"/>
</dbReference>
<organism evidence="3 4">
    <name type="scientific">Urinicoccus massiliensis</name>
    <dbReference type="NCBI Taxonomy" id="1723382"/>
    <lineage>
        <taxon>Bacteria</taxon>
        <taxon>Bacillati</taxon>
        <taxon>Bacillota</taxon>
        <taxon>Tissierellia</taxon>
        <taxon>Tissierellales</taxon>
        <taxon>Peptoniphilaceae</taxon>
        <taxon>Urinicoccus</taxon>
    </lineage>
</organism>
<dbReference type="Pfam" id="PF13333">
    <property type="entry name" value="rve_2"/>
    <property type="match status" value="1"/>
</dbReference>
<sequence length="280" mass="33693">MQHQYTIKTLCRVLRVNRSTYYKLFYSKPAPRTCENQVIRKHILQIYSDYANSLGAYKIRRVLERDYGINISLGRVYRLMNTMNLPKRSTEKPKWKHSHKENGNCFNHLNQQFNPSFPNSVWASDFTYIKVNGSFHYLCVVMDLFSRKIIGWSISKRHNVDLTMKAFEKAYSDRGEPEYVLFHSDRGSEYTAYTFRQALEKRNVVQSFSQKGYPYDNACCENFFRHMKRECINRKFFRNQNELRLCCFEYINRYNSKRPHSSLGDYTSDEIEQFYMERQQ</sequence>
<evidence type="ECO:0000313" key="4">
    <source>
        <dbReference type="Proteomes" id="UP000377798"/>
    </source>
</evidence>
<dbReference type="PROSITE" id="PS50994">
    <property type="entry name" value="INTEGRASE"/>
    <property type="match status" value="1"/>
</dbReference>
<dbReference type="InterPro" id="IPR050900">
    <property type="entry name" value="Transposase_IS3/IS150/IS904"/>
</dbReference>
<protein>
    <submittedName>
        <fullName evidence="3">Integrase core domain</fullName>
    </submittedName>
</protein>
<dbReference type="InterPro" id="IPR001584">
    <property type="entry name" value="Integrase_cat-core"/>
</dbReference>
<dbReference type="Proteomes" id="UP000377798">
    <property type="component" value="Unassembled WGS sequence"/>
</dbReference>
<dbReference type="EMBL" id="CAACYI010000001">
    <property type="protein sequence ID" value="VFB15958.1"/>
    <property type="molecule type" value="Genomic_DNA"/>
</dbReference>
<dbReference type="InterPro" id="IPR025948">
    <property type="entry name" value="HTH-like_dom"/>
</dbReference>
<name>A0A8H2R0S7_9FIRM</name>